<dbReference type="InterPro" id="IPR005178">
    <property type="entry name" value="Ostalpha/TMEM184C"/>
</dbReference>
<accession>A0A9R1W767</accession>
<dbReference type="GO" id="GO:0016020">
    <property type="term" value="C:membrane"/>
    <property type="evidence" value="ECO:0000318"/>
    <property type="project" value="GO_Central"/>
</dbReference>
<feature type="region of interest" description="Disordered" evidence="5">
    <location>
        <begin position="418"/>
        <end position="467"/>
    </location>
</feature>
<protein>
    <submittedName>
        <fullName evidence="7">Uncharacterized protein</fullName>
    </submittedName>
</protein>
<evidence type="ECO:0000313" key="8">
    <source>
        <dbReference type="Proteomes" id="UP000235145"/>
    </source>
</evidence>
<evidence type="ECO:0000256" key="3">
    <source>
        <dbReference type="ARBA" id="ARBA00022989"/>
    </source>
</evidence>
<feature type="compositionally biased region" description="Low complexity" evidence="5">
    <location>
        <begin position="434"/>
        <end position="448"/>
    </location>
</feature>
<name>A0A9R1W767_LACSA</name>
<evidence type="ECO:0000256" key="6">
    <source>
        <dbReference type="SAM" id="Phobius"/>
    </source>
</evidence>
<keyword evidence="3 6" id="KW-1133">Transmembrane helix</keyword>
<evidence type="ECO:0000256" key="2">
    <source>
        <dbReference type="ARBA" id="ARBA00022692"/>
    </source>
</evidence>
<feature type="transmembrane region" description="Helical" evidence="6">
    <location>
        <begin position="255"/>
        <end position="276"/>
    </location>
</feature>
<dbReference type="EMBL" id="NBSK02000003">
    <property type="protein sequence ID" value="KAJ0218668.1"/>
    <property type="molecule type" value="Genomic_DNA"/>
</dbReference>
<evidence type="ECO:0000313" key="7">
    <source>
        <dbReference type="EMBL" id="KAJ0218668.1"/>
    </source>
</evidence>
<keyword evidence="4 6" id="KW-0472">Membrane</keyword>
<comment type="subcellular location">
    <subcellularLocation>
        <location evidence="1">Membrane</location>
        <topology evidence="1">Multi-pass membrane protein</topology>
    </subcellularLocation>
</comment>
<reference evidence="7 8" key="1">
    <citation type="journal article" date="2017" name="Nat. Commun.">
        <title>Genome assembly with in vitro proximity ligation data and whole-genome triplication in lettuce.</title>
        <authorList>
            <person name="Reyes-Chin-Wo S."/>
            <person name="Wang Z."/>
            <person name="Yang X."/>
            <person name="Kozik A."/>
            <person name="Arikit S."/>
            <person name="Song C."/>
            <person name="Xia L."/>
            <person name="Froenicke L."/>
            <person name="Lavelle D.O."/>
            <person name="Truco M.J."/>
            <person name="Xia R."/>
            <person name="Zhu S."/>
            <person name="Xu C."/>
            <person name="Xu H."/>
            <person name="Xu X."/>
            <person name="Cox K."/>
            <person name="Korf I."/>
            <person name="Meyers B.C."/>
            <person name="Michelmore R.W."/>
        </authorList>
    </citation>
    <scope>NUCLEOTIDE SEQUENCE [LARGE SCALE GENOMIC DNA]</scope>
    <source>
        <strain evidence="8">cv. Salinas</strain>
        <tissue evidence="7">Seedlings</tissue>
    </source>
</reference>
<dbReference type="GO" id="GO:0098876">
    <property type="term" value="P:vesicle-mediated transport to the plasma membrane"/>
    <property type="evidence" value="ECO:0000318"/>
    <property type="project" value="GO_Central"/>
</dbReference>
<sequence length="467" mass="52943">MKKIGREAFVNLTLILKYSQFPWTTGVAAVFVFISLTLSIFLLLQHLSAYKNPEEQKFLLGIVLMVPSYAIESIFRLSNFIVQFVSLLNPSISIAVEILRDCYEAFAMYCFGRYLIACLGGEKRAINFMEREGRAGLKGPLLEKRSSKGIITHVFPMNLFLQPWQLGQRVYQIMKAGIVQYMIIKAVTAVLAVVLEAFDVYCEGDFRWDCGYPYMAVVLNFSQSWALYCLVQFYEITKKELAHINPLAKFLTFKAIAFVLINVEQMGVASLVHIYVFPSEPYTLMGDLFHGDFSVLGDYTSDCPLDPDEVRDSERPTKLRLPRHDPRVKNKTAIKESVRDVFVGGGEYIVSDLRFTVNQAVQPVGKGITKFNEKLHKISQNMKKNDKGRRTRDDSCIAKSREIRGIDDPLLNGNFSDSCGDGAVKKTKRQRRTSGYMSAESGGESSSEQRVSCDRYQVRGSRWVTKD</sequence>
<organism evidence="7 8">
    <name type="scientific">Lactuca sativa</name>
    <name type="common">Garden lettuce</name>
    <dbReference type="NCBI Taxonomy" id="4236"/>
    <lineage>
        <taxon>Eukaryota</taxon>
        <taxon>Viridiplantae</taxon>
        <taxon>Streptophyta</taxon>
        <taxon>Embryophyta</taxon>
        <taxon>Tracheophyta</taxon>
        <taxon>Spermatophyta</taxon>
        <taxon>Magnoliopsida</taxon>
        <taxon>eudicotyledons</taxon>
        <taxon>Gunneridae</taxon>
        <taxon>Pentapetalae</taxon>
        <taxon>asterids</taxon>
        <taxon>campanulids</taxon>
        <taxon>Asterales</taxon>
        <taxon>Asteraceae</taxon>
        <taxon>Cichorioideae</taxon>
        <taxon>Cichorieae</taxon>
        <taxon>Lactucinae</taxon>
        <taxon>Lactuca</taxon>
    </lineage>
</organism>
<keyword evidence="2 6" id="KW-0812">Transmembrane</keyword>
<feature type="transmembrane region" description="Helical" evidence="6">
    <location>
        <begin position="56"/>
        <end position="75"/>
    </location>
</feature>
<evidence type="ECO:0000256" key="1">
    <source>
        <dbReference type="ARBA" id="ARBA00004141"/>
    </source>
</evidence>
<gene>
    <name evidence="7" type="ORF">LSAT_V11C300117820</name>
</gene>
<dbReference type="GO" id="GO:0022857">
    <property type="term" value="F:transmembrane transporter activity"/>
    <property type="evidence" value="ECO:0000318"/>
    <property type="project" value="GO_Central"/>
</dbReference>
<feature type="transmembrane region" description="Helical" evidence="6">
    <location>
        <begin position="178"/>
        <end position="200"/>
    </location>
</feature>
<dbReference type="PANTHER" id="PTHR23423">
    <property type="entry name" value="ORGANIC SOLUTE TRANSPORTER-RELATED"/>
    <property type="match status" value="1"/>
</dbReference>
<dbReference type="Proteomes" id="UP000235145">
    <property type="component" value="Unassembled WGS sequence"/>
</dbReference>
<keyword evidence="8" id="KW-1185">Reference proteome</keyword>
<dbReference type="AlphaFoldDB" id="A0A9R1W767"/>
<dbReference type="SMART" id="SM01417">
    <property type="entry name" value="Solute_trans_a"/>
    <property type="match status" value="1"/>
</dbReference>
<evidence type="ECO:0000256" key="5">
    <source>
        <dbReference type="SAM" id="MobiDB-lite"/>
    </source>
</evidence>
<proteinExistence type="predicted"/>
<dbReference type="GO" id="GO:1900458">
    <property type="term" value="P:negative regulation of brassinosteroid mediated signaling pathway"/>
    <property type="evidence" value="ECO:0000318"/>
    <property type="project" value="GO_Central"/>
</dbReference>
<evidence type="ECO:0000256" key="4">
    <source>
        <dbReference type="ARBA" id="ARBA00023136"/>
    </source>
</evidence>
<feature type="transmembrane region" description="Helical" evidence="6">
    <location>
        <begin position="212"/>
        <end position="234"/>
    </location>
</feature>
<comment type="caution">
    <text evidence="7">The sequence shown here is derived from an EMBL/GenBank/DDBJ whole genome shotgun (WGS) entry which is preliminary data.</text>
</comment>
<dbReference type="Pfam" id="PF03619">
    <property type="entry name" value="Solute_trans_a"/>
    <property type="match status" value="1"/>
</dbReference>
<feature type="transmembrane region" description="Helical" evidence="6">
    <location>
        <begin position="21"/>
        <end position="44"/>
    </location>
</feature>